<dbReference type="InterPro" id="IPR038726">
    <property type="entry name" value="PDDEXK_AddAB-type"/>
</dbReference>
<dbReference type="AlphaFoldDB" id="A0A2W7IGX1"/>
<keyword evidence="4" id="KW-1185">Reference proteome</keyword>
<gene>
    <name evidence="3" type="ORF">C8P66_11349</name>
</gene>
<evidence type="ECO:0000313" key="4">
    <source>
        <dbReference type="Proteomes" id="UP000249688"/>
    </source>
</evidence>
<proteinExistence type="predicted"/>
<feature type="domain" description="PD-(D/E)XK endonuclease-like" evidence="2">
    <location>
        <begin position="703"/>
        <end position="942"/>
    </location>
</feature>
<evidence type="ECO:0000259" key="2">
    <source>
        <dbReference type="Pfam" id="PF12705"/>
    </source>
</evidence>
<reference evidence="3 4" key="1">
    <citation type="submission" date="2018-06" db="EMBL/GenBank/DDBJ databases">
        <title>Genomic Encyclopedia of Archaeal and Bacterial Type Strains, Phase II (KMG-II): from individual species to whole genera.</title>
        <authorList>
            <person name="Goeker M."/>
        </authorList>
    </citation>
    <scope>NUCLEOTIDE SEQUENCE [LARGE SCALE GENOMIC DNA]</scope>
    <source>
        <strain evidence="3 4">DSM 24525</strain>
    </source>
</reference>
<keyword evidence="3" id="KW-0067">ATP-binding</keyword>
<dbReference type="NCBIfam" id="TIGR02786">
    <property type="entry name" value="addB_alphas"/>
    <property type="match status" value="1"/>
</dbReference>
<dbReference type="Pfam" id="PF12705">
    <property type="entry name" value="PDDEXK_1"/>
    <property type="match status" value="1"/>
</dbReference>
<dbReference type="GO" id="GO:0004386">
    <property type="term" value="F:helicase activity"/>
    <property type="evidence" value="ECO:0007669"/>
    <property type="project" value="UniProtKB-KW"/>
</dbReference>
<dbReference type="InterPro" id="IPR027417">
    <property type="entry name" value="P-loop_NTPase"/>
</dbReference>
<dbReference type="EMBL" id="QKYU01000013">
    <property type="protein sequence ID" value="PZW44882.1"/>
    <property type="molecule type" value="Genomic_DNA"/>
</dbReference>
<sequence>MLREVGDDPLALARATILLPTRRAARALHGAFLQAAGSGAPAMLLPRMRALAGLSVEDAEDLALPGLLALPPAVEPARRLAVLAACVLRLPAHLGGPGTPPQAWAMAAELARLLDEIALEDADPARLASLVPENFATHWQVTLRFLEAVLADWQGWLAGQGLLDIGARRVAALRVQTAAWAADPPQDPVIAAGIGAGGTIPAAVAFLAMVARLPRGEVVLHGAPEPLPALEDAIRAAPTHPLSGQARLLAALGATAGDLRPWPVVVATAPEARARLLGLALRPAEGLALPDWRDRADWGAALAGLSTIAAPDAQAEAVAIALALRETLETPGATAALVTADRDLARRVSAELLRFGVVADDSAGQPLAETEGGAFLRLVARAVAEDFAPVPLLSLLKHPLAAGGMSRLDWIAMVRALEIWVLRGARPAPGLAGLRAAAQASLAGEARAERWAQVQPLLAALDRCFAGFDRLPHAPEREPAELLAAQMATAEALAATDDREGGLRLYAGEEGEPLALHLAALEPAMAALPPIAPSAWPSLFDAALEGPLAPAIRATRGRGAHPRVAILGLLESRLQRFDRVVLGALEEGLWPAGTDPGPWLSRPMRRDFGLPEVEARIGRQAADFLLLAASCTEVVLSRAQKRGGAPTQPARWLTRLATFLGGQGQPLPEHPAAAWAEALDRQPPPGAFARPAPNPPLHARPDTISVTEVEALIADPYAFYARRILKLRRLDDLDADLGAQDFGIAVHAAMADWARRLHGQPWPGAEVARALFAEAAARALEPYAVRPALLAFWQARLARIGDWVVAIEDAAPPSLRLPELAGRLSLGLSPPVTLTGRADRVDLLPGGGLALLDFKTGALPGNKAVAEGHKPQLPLEAAMIGADALPGVPPGHLVTRLEYRRLSGGGEPGELRVPADTVEKIEAMAAHALDQTRELARRFLRARTAFLARPHPKRSAMGSDYAHLSREDEWGEGDDEA</sequence>
<name>A0A2W7IGX1_9PROT</name>
<keyword evidence="3" id="KW-0547">Nucleotide-binding</keyword>
<keyword evidence="3" id="KW-0347">Helicase</keyword>
<evidence type="ECO:0000256" key="1">
    <source>
        <dbReference type="SAM" id="MobiDB-lite"/>
    </source>
</evidence>
<protein>
    <submittedName>
        <fullName evidence="3">ATP-dependent helicase/nuclease subunit B</fullName>
    </submittedName>
</protein>
<evidence type="ECO:0000313" key="3">
    <source>
        <dbReference type="EMBL" id="PZW44882.1"/>
    </source>
</evidence>
<feature type="region of interest" description="Disordered" evidence="1">
    <location>
        <begin position="951"/>
        <end position="977"/>
    </location>
</feature>
<dbReference type="SUPFAM" id="SSF52540">
    <property type="entry name" value="P-loop containing nucleoside triphosphate hydrolases"/>
    <property type="match status" value="1"/>
</dbReference>
<keyword evidence="3" id="KW-0378">Hydrolase</keyword>
<dbReference type="Proteomes" id="UP000249688">
    <property type="component" value="Unassembled WGS sequence"/>
</dbReference>
<organism evidence="3 4">
    <name type="scientific">Humitalea rosea</name>
    <dbReference type="NCBI Taxonomy" id="990373"/>
    <lineage>
        <taxon>Bacteria</taxon>
        <taxon>Pseudomonadati</taxon>
        <taxon>Pseudomonadota</taxon>
        <taxon>Alphaproteobacteria</taxon>
        <taxon>Acetobacterales</taxon>
        <taxon>Roseomonadaceae</taxon>
        <taxon>Humitalea</taxon>
    </lineage>
</organism>
<comment type="caution">
    <text evidence="3">The sequence shown here is derived from an EMBL/GenBank/DDBJ whole genome shotgun (WGS) entry which is preliminary data.</text>
</comment>
<dbReference type="InterPro" id="IPR014153">
    <property type="entry name" value="Ds_break_AddB"/>
</dbReference>
<accession>A0A2W7IGX1</accession>